<sequence>MNLMLKITGIIIIAAGILLTFRPELVSPAASQIAGYELIEKRVRWGFLIGTGILLCFFQHWGHRGMTVWATLAAMTYGIIIARLIGSFLDGFFIKQFYWLVIELILAAVFSWLYWRLIRQ</sequence>
<dbReference type="RefSeq" id="WP_345331134.1">
    <property type="nucleotide sequence ID" value="NZ_BAABJI010000002.1"/>
</dbReference>
<dbReference type="EMBL" id="BAABJI010000002">
    <property type="protein sequence ID" value="GAA4917064.1"/>
    <property type="molecule type" value="Genomic_DNA"/>
</dbReference>
<evidence type="ECO:0000256" key="1">
    <source>
        <dbReference type="SAM" id="Phobius"/>
    </source>
</evidence>
<accession>A0ABP9G0M2</accession>
<keyword evidence="1" id="KW-0812">Transmembrane</keyword>
<keyword evidence="1" id="KW-0472">Membrane</keyword>
<name>A0ABP9G0M2_9SPHI</name>
<reference evidence="3" key="1">
    <citation type="journal article" date="2019" name="Int. J. Syst. Evol. Microbiol.">
        <title>The Global Catalogue of Microorganisms (GCM) 10K type strain sequencing project: providing services to taxonomists for standard genome sequencing and annotation.</title>
        <authorList>
            <consortium name="The Broad Institute Genomics Platform"/>
            <consortium name="The Broad Institute Genome Sequencing Center for Infectious Disease"/>
            <person name="Wu L."/>
            <person name="Ma J."/>
        </authorList>
    </citation>
    <scope>NUCLEOTIDE SEQUENCE [LARGE SCALE GENOMIC DNA]</scope>
    <source>
        <strain evidence="3">JCM 18283</strain>
    </source>
</reference>
<feature type="transmembrane region" description="Helical" evidence="1">
    <location>
        <begin position="97"/>
        <end position="115"/>
    </location>
</feature>
<keyword evidence="1" id="KW-1133">Transmembrane helix</keyword>
<dbReference type="Proteomes" id="UP001501436">
    <property type="component" value="Unassembled WGS sequence"/>
</dbReference>
<protein>
    <recommendedName>
        <fullName evidence="4">DUF4345 domain-containing protein</fullName>
    </recommendedName>
</protein>
<comment type="caution">
    <text evidence="2">The sequence shown here is derived from an EMBL/GenBank/DDBJ whole genome shotgun (WGS) entry which is preliminary data.</text>
</comment>
<evidence type="ECO:0000313" key="3">
    <source>
        <dbReference type="Proteomes" id="UP001501436"/>
    </source>
</evidence>
<feature type="transmembrane region" description="Helical" evidence="1">
    <location>
        <begin position="44"/>
        <end position="61"/>
    </location>
</feature>
<evidence type="ECO:0000313" key="2">
    <source>
        <dbReference type="EMBL" id="GAA4917064.1"/>
    </source>
</evidence>
<evidence type="ECO:0008006" key="4">
    <source>
        <dbReference type="Google" id="ProtNLM"/>
    </source>
</evidence>
<keyword evidence="3" id="KW-1185">Reference proteome</keyword>
<gene>
    <name evidence="2" type="ORF">GCM10023313_20830</name>
</gene>
<organism evidence="2 3">
    <name type="scientific">Mucilaginibacter defluvii</name>
    <dbReference type="NCBI Taxonomy" id="1196019"/>
    <lineage>
        <taxon>Bacteria</taxon>
        <taxon>Pseudomonadati</taxon>
        <taxon>Bacteroidota</taxon>
        <taxon>Sphingobacteriia</taxon>
        <taxon>Sphingobacteriales</taxon>
        <taxon>Sphingobacteriaceae</taxon>
        <taxon>Mucilaginibacter</taxon>
    </lineage>
</organism>
<feature type="transmembrane region" description="Helical" evidence="1">
    <location>
        <begin position="68"/>
        <end position="85"/>
    </location>
</feature>
<proteinExistence type="predicted"/>